<dbReference type="InterPro" id="IPR050463">
    <property type="entry name" value="Gfo/Idh/MocA_oxidrdct_glycsds"/>
</dbReference>
<dbReference type="OrthoDB" id="9774191at2"/>
<proteinExistence type="predicted"/>
<dbReference type="RefSeq" id="WP_114184391.1">
    <property type="nucleotide sequence ID" value="NZ_BJYU01000001.1"/>
</dbReference>
<reference evidence="4 5" key="1">
    <citation type="submission" date="2019-07" db="EMBL/GenBank/DDBJ databases">
        <title>Whole genome shotgun sequence of Microvirga aerophila NBRC 106136.</title>
        <authorList>
            <person name="Hosoyama A."/>
            <person name="Uohara A."/>
            <person name="Ohji S."/>
            <person name="Ichikawa N."/>
        </authorList>
    </citation>
    <scope>NUCLEOTIDE SEQUENCE [LARGE SCALE GENOMIC DNA]</scope>
    <source>
        <strain evidence="4 5">NBRC 106136</strain>
    </source>
</reference>
<dbReference type="InterPro" id="IPR036291">
    <property type="entry name" value="NAD(P)-bd_dom_sf"/>
</dbReference>
<dbReference type="SUPFAM" id="SSF51735">
    <property type="entry name" value="NAD(P)-binding Rossmann-fold domains"/>
    <property type="match status" value="1"/>
</dbReference>
<dbReference type="EMBL" id="BJYU01000001">
    <property type="protein sequence ID" value="GEO12490.1"/>
    <property type="molecule type" value="Genomic_DNA"/>
</dbReference>
<feature type="domain" description="GFO/IDH/MocA-like oxidoreductase" evidence="3">
    <location>
        <begin position="133"/>
        <end position="258"/>
    </location>
</feature>
<name>A0A512BKL6_9HYPH</name>
<keyword evidence="5" id="KW-1185">Reference proteome</keyword>
<dbReference type="InterPro" id="IPR000683">
    <property type="entry name" value="Gfo/Idh/MocA-like_OxRdtase_N"/>
</dbReference>
<evidence type="ECO:0000313" key="5">
    <source>
        <dbReference type="Proteomes" id="UP000321085"/>
    </source>
</evidence>
<gene>
    <name evidence="4" type="ORF">MAE02_01860</name>
</gene>
<dbReference type="GO" id="GO:0000166">
    <property type="term" value="F:nucleotide binding"/>
    <property type="evidence" value="ECO:0007669"/>
    <property type="project" value="InterPro"/>
</dbReference>
<protein>
    <submittedName>
        <fullName evidence="4">Oxidoreductase</fullName>
    </submittedName>
</protein>
<dbReference type="Gene3D" id="3.30.360.10">
    <property type="entry name" value="Dihydrodipicolinate Reductase, domain 2"/>
    <property type="match status" value="1"/>
</dbReference>
<dbReference type="AlphaFoldDB" id="A0A512BKL6"/>
<dbReference type="Pfam" id="PF22725">
    <property type="entry name" value="GFO_IDH_MocA_C3"/>
    <property type="match status" value="1"/>
</dbReference>
<keyword evidence="1" id="KW-0560">Oxidoreductase</keyword>
<accession>A0A512BKL6</accession>
<dbReference type="Pfam" id="PF01408">
    <property type="entry name" value="GFO_IDH_MocA"/>
    <property type="match status" value="1"/>
</dbReference>
<dbReference type="InterPro" id="IPR055170">
    <property type="entry name" value="GFO_IDH_MocA-like_dom"/>
</dbReference>
<evidence type="ECO:0000313" key="4">
    <source>
        <dbReference type="EMBL" id="GEO12490.1"/>
    </source>
</evidence>
<dbReference type="GO" id="GO:0016491">
    <property type="term" value="F:oxidoreductase activity"/>
    <property type="evidence" value="ECO:0007669"/>
    <property type="project" value="UniProtKB-KW"/>
</dbReference>
<evidence type="ECO:0000259" key="3">
    <source>
        <dbReference type="Pfam" id="PF22725"/>
    </source>
</evidence>
<sequence>MRFAVIGLDHRHIYHMVGGLLEAGATCAGYDPNTSDARVLQGFQERFPLLAPVERRSLLEDRSIDIILSAAIPCDRAGIAVDAMSHGKDVMIDKPGVTSFEQLAAVQQAVRDTSRIFSICFSERFVVPSTIVAEKLISDGAIGRVIQTMGMGPHRLNRGLRPPWFFSGEHYGGILVDIASHQIDQFLHFTGSSDAEIIASSIGRFGPEDLKDFEDFGEILIRSPQGNGYIRVDWFTADGLPTWGDGRLFILGTQGTIELRKYVDLDGRSGADHLFLVDRTGTRHIDGSREPLTYFRNFLSDVRDRTEIAMAQSHVFTVCRLALEAQAAATRLPKDFRPPIGEASVR</sequence>
<dbReference type="PANTHER" id="PTHR43818">
    <property type="entry name" value="BCDNA.GH03377"/>
    <property type="match status" value="1"/>
</dbReference>
<dbReference type="Proteomes" id="UP000321085">
    <property type="component" value="Unassembled WGS sequence"/>
</dbReference>
<dbReference type="SUPFAM" id="SSF55347">
    <property type="entry name" value="Glyceraldehyde-3-phosphate dehydrogenase-like, C-terminal domain"/>
    <property type="match status" value="1"/>
</dbReference>
<feature type="domain" description="Gfo/Idh/MocA-like oxidoreductase N-terminal" evidence="2">
    <location>
        <begin position="30"/>
        <end position="119"/>
    </location>
</feature>
<organism evidence="4 5">
    <name type="scientific">Microvirga aerophila</name>
    <dbReference type="NCBI Taxonomy" id="670291"/>
    <lineage>
        <taxon>Bacteria</taxon>
        <taxon>Pseudomonadati</taxon>
        <taxon>Pseudomonadota</taxon>
        <taxon>Alphaproteobacteria</taxon>
        <taxon>Hyphomicrobiales</taxon>
        <taxon>Methylobacteriaceae</taxon>
        <taxon>Microvirga</taxon>
    </lineage>
</organism>
<evidence type="ECO:0000259" key="2">
    <source>
        <dbReference type="Pfam" id="PF01408"/>
    </source>
</evidence>
<dbReference type="PANTHER" id="PTHR43818:SF11">
    <property type="entry name" value="BCDNA.GH03377"/>
    <property type="match status" value="1"/>
</dbReference>
<dbReference type="Gene3D" id="3.40.50.720">
    <property type="entry name" value="NAD(P)-binding Rossmann-like Domain"/>
    <property type="match status" value="1"/>
</dbReference>
<evidence type="ECO:0000256" key="1">
    <source>
        <dbReference type="ARBA" id="ARBA00023002"/>
    </source>
</evidence>
<comment type="caution">
    <text evidence="4">The sequence shown here is derived from an EMBL/GenBank/DDBJ whole genome shotgun (WGS) entry which is preliminary data.</text>
</comment>